<keyword evidence="3" id="KW-1185">Reference proteome</keyword>
<feature type="region of interest" description="Disordered" evidence="1">
    <location>
        <begin position="19"/>
        <end position="71"/>
    </location>
</feature>
<evidence type="ECO:0000313" key="2">
    <source>
        <dbReference type="EMBL" id="KAI7742889.1"/>
    </source>
</evidence>
<name>A0AAD5CJT5_AMBAR</name>
<dbReference type="Proteomes" id="UP001206925">
    <property type="component" value="Unassembled WGS sequence"/>
</dbReference>
<proteinExistence type="predicted"/>
<gene>
    <name evidence="2" type="ORF">M8C21_032434</name>
</gene>
<evidence type="ECO:0000256" key="1">
    <source>
        <dbReference type="SAM" id="MobiDB-lite"/>
    </source>
</evidence>
<comment type="caution">
    <text evidence="2">The sequence shown here is derived from an EMBL/GenBank/DDBJ whole genome shotgun (WGS) entry which is preliminary data.</text>
</comment>
<organism evidence="2 3">
    <name type="scientific">Ambrosia artemisiifolia</name>
    <name type="common">Common ragweed</name>
    <dbReference type="NCBI Taxonomy" id="4212"/>
    <lineage>
        <taxon>Eukaryota</taxon>
        <taxon>Viridiplantae</taxon>
        <taxon>Streptophyta</taxon>
        <taxon>Embryophyta</taxon>
        <taxon>Tracheophyta</taxon>
        <taxon>Spermatophyta</taxon>
        <taxon>Magnoliopsida</taxon>
        <taxon>eudicotyledons</taxon>
        <taxon>Gunneridae</taxon>
        <taxon>Pentapetalae</taxon>
        <taxon>asterids</taxon>
        <taxon>campanulids</taxon>
        <taxon>Asterales</taxon>
        <taxon>Asteraceae</taxon>
        <taxon>Asteroideae</taxon>
        <taxon>Heliantheae alliance</taxon>
        <taxon>Heliantheae</taxon>
        <taxon>Ambrosia</taxon>
    </lineage>
</organism>
<reference evidence="2" key="1">
    <citation type="submission" date="2022-06" db="EMBL/GenBank/DDBJ databases">
        <title>Uncovering the hologenomic basis of an extraordinary plant invasion.</title>
        <authorList>
            <person name="Bieker V.C."/>
            <person name="Martin M.D."/>
            <person name="Gilbert T."/>
            <person name="Hodgins K."/>
            <person name="Battlay P."/>
            <person name="Petersen B."/>
            <person name="Wilson J."/>
        </authorList>
    </citation>
    <scope>NUCLEOTIDE SEQUENCE</scope>
    <source>
        <strain evidence="2">AA19_3_7</strain>
        <tissue evidence="2">Leaf</tissue>
    </source>
</reference>
<evidence type="ECO:0000313" key="3">
    <source>
        <dbReference type="Proteomes" id="UP001206925"/>
    </source>
</evidence>
<feature type="compositionally biased region" description="Polar residues" evidence="1">
    <location>
        <begin position="42"/>
        <end position="52"/>
    </location>
</feature>
<dbReference type="EMBL" id="JAMZMK010007870">
    <property type="protein sequence ID" value="KAI7742889.1"/>
    <property type="molecule type" value="Genomic_DNA"/>
</dbReference>
<dbReference type="AlphaFoldDB" id="A0AAD5CJT5"/>
<accession>A0AAD5CJT5</accession>
<sequence>MYVLQNGLADPSFSTAVFNESASDVGPNEHSPTLDDHAEGSASRTVCSSGSSDIEKQTVNHGVVGPHPDVS</sequence>
<feature type="non-terminal residue" evidence="2">
    <location>
        <position position="71"/>
    </location>
</feature>
<protein>
    <submittedName>
        <fullName evidence="2">Uncharacterized protein</fullName>
    </submittedName>
</protein>